<keyword evidence="1" id="KW-1133">Transmembrane helix</keyword>
<feature type="transmembrane region" description="Helical" evidence="1">
    <location>
        <begin position="201"/>
        <end position="231"/>
    </location>
</feature>
<dbReference type="PANTHER" id="PTHR32251:SF17">
    <property type="entry name" value="STEROID 5-ALPHA REDUCTASE C-TERMINAL DOMAIN-CONTAINING PROTEIN"/>
    <property type="match status" value="1"/>
</dbReference>
<dbReference type="EMBL" id="JAGQLN010000021">
    <property type="protein sequence ID" value="MCA9377159.1"/>
    <property type="molecule type" value="Genomic_DNA"/>
</dbReference>
<reference evidence="2" key="1">
    <citation type="submission" date="2020-04" db="EMBL/GenBank/DDBJ databases">
        <authorList>
            <person name="Zhang T."/>
        </authorList>
    </citation>
    <scope>NUCLEOTIDE SEQUENCE</scope>
    <source>
        <strain evidence="2">HKST-UBA17</strain>
    </source>
</reference>
<keyword evidence="1" id="KW-0812">Transmembrane</keyword>
<feature type="transmembrane region" description="Helical" evidence="1">
    <location>
        <begin position="69"/>
        <end position="91"/>
    </location>
</feature>
<feature type="transmembrane region" description="Helical" evidence="1">
    <location>
        <begin position="12"/>
        <end position="35"/>
    </location>
</feature>
<proteinExistence type="predicted"/>
<dbReference type="InterPro" id="IPR010721">
    <property type="entry name" value="UstE-like"/>
</dbReference>
<dbReference type="Gene3D" id="1.20.120.1630">
    <property type="match status" value="1"/>
</dbReference>
<gene>
    <name evidence="2" type="ORF">KC685_04530</name>
</gene>
<dbReference type="Proteomes" id="UP000741282">
    <property type="component" value="Unassembled WGS sequence"/>
</dbReference>
<evidence type="ECO:0000256" key="1">
    <source>
        <dbReference type="SAM" id="Phobius"/>
    </source>
</evidence>
<feature type="transmembrane region" description="Helical" evidence="1">
    <location>
        <begin position="111"/>
        <end position="137"/>
    </location>
</feature>
<comment type="caution">
    <text evidence="2">The sequence shown here is derived from an EMBL/GenBank/DDBJ whole genome shotgun (WGS) entry which is preliminary data.</text>
</comment>
<reference evidence="2" key="2">
    <citation type="journal article" date="2021" name="Microbiome">
        <title>Successional dynamics and alternative stable states in a saline activated sludge microbial community over 9 years.</title>
        <authorList>
            <person name="Wang Y."/>
            <person name="Ye J."/>
            <person name="Ju F."/>
            <person name="Liu L."/>
            <person name="Boyd J.A."/>
            <person name="Deng Y."/>
            <person name="Parks D.H."/>
            <person name="Jiang X."/>
            <person name="Yin X."/>
            <person name="Woodcroft B.J."/>
            <person name="Tyson G.W."/>
            <person name="Hugenholtz P."/>
            <person name="Polz M.F."/>
            <person name="Zhang T."/>
        </authorList>
    </citation>
    <scope>NUCLEOTIDE SEQUENCE</scope>
    <source>
        <strain evidence="2">HKST-UBA17</strain>
    </source>
</reference>
<accession>A0A955I373</accession>
<dbReference type="Pfam" id="PF06966">
    <property type="entry name" value="DUF1295"/>
    <property type="match status" value="1"/>
</dbReference>
<feature type="transmembrane region" description="Helical" evidence="1">
    <location>
        <begin position="41"/>
        <end position="60"/>
    </location>
</feature>
<protein>
    <submittedName>
        <fullName evidence="2">DUF1295 domain-containing protein</fullName>
    </submittedName>
</protein>
<dbReference type="PROSITE" id="PS50244">
    <property type="entry name" value="S5A_REDUCTASE"/>
    <property type="match status" value="1"/>
</dbReference>
<feature type="transmembrane region" description="Helical" evidence="1">
    <location>
        <begin position="144"/>
        <end position="161"/>
    </location>
</feature>
<name>A0A955I373_9BACT</name>
<dbReference type="PANTHER" id="PTHR32251">
    <property type="entry name" value="3-OXO-5-ALPHA-STEROID 4-DEHYDROGENASE"/>
    <property type="match status" value="1"/>
</dbReference>
<dbReference type="GO" id="GO:0016020">
    <property type="term" value="C:membrane"/>
    <property type="evidence" value="ECO:0007669"/>
    <property type="project" value="TreeGrafter"/>
</dbReference>
<keyword evidence="1" id="KW-0472">Membrane</keyword>
<evidence type="ECO:0000313" key="2">
    <source>
        <dbReference type="EMBL" id="MCA9377159.1"/>
    </source>
</evidence>
<sequence>MVEQIMGYDPFNMFLFLSVMILLGFFVLLFGVSIFLKNNNVVDLGWGLGFPLLAWMIYFFDENVTSVQMILNTLVTIWGLRLTIYLAIRSFKAGEDWRYRNLRKSWYQNYYINAFLKIYMLQAISMLIVTLPLIYVAGIDSNRISIVQATFILIWTIGFYLESLADLQLYQFKSNSENNGRLLTKGVWGLSRHPNYLGEMIMWWSVAIISVSDLSSIWVLVAPFFLTIMIYKVTGVKLMEKKLKGYEGYIDYMRKTRAVLPNLRLGSQEAQVA</sequence>
<evidence type="ECO:0000313" key="3">
    <source>
        <dbReference type="Proteomes" id="UP000741282"/>
    </source>
</evidence>
<organism evidence="2 3">
    <name type="scientific">Candidatus Dojkabacteria bacterium</name>
    <dbReference type="NCBI Taxonomy" id="2099670"/>
    <lineage>
        <taxon>Bacteria</taxon>
        <taxon>Candidatus Dojkabacteria</taxon>
    </lineage>
</organism>
<dbReference type="AlphaFoldDB" id="A0A955I373"/>